<protein>
    <submittedName>
        <fullName evidence="2">Uncharacterized protein</fullName>
    </submittedName>
</protein>
<name>A0A2M7R823_9BACT</name>
<feature type="region of interest" description="Disordered" evidence="1">
    <location>
        <begin position="23"/>
        <end position="43"/>
    </location>
</feature>
<dbReference type="AlphaFoldDB" id="A0A2M7R823"/>
<proteinExistence type="predicted"/>
<dbReference type="Proteomes" id="UP000230767">
    <property type="component" value="Unassembled WGS sequence"/>
</dbReference>
<reference evidence="3" key="1">
    <citation type="submission" date="2017-09" db="EMBL/GenBank/DDBJ databases">
        <title>Depth-based differentiation of microbial function through sediment-hosted aquifers and enrichment of novel symbionts in the deep terrestrial subsurface.</title>
        <authorList>
            <person name="Probst A.J."/>
            <person name="Ladd B."/>
            <person name="Jarett J.K."/>
            <person name="Geller-Mcgrath D.E."/>
            <person name="Sieber C.M.K."/>
            <person name="Emerson J.B."/>
            <person name="Anantharaman K."/>
            <person name="Thomas B.C."/>
            <person name="Malmstrom R."/>
            <person name="Stieglmeier M."/>
            <person name="Klingl A."/>
            <person name="Woyke T."/>
            <person name="Ryan C.M."/>
            <person name="Banfield J.F."/>
        </authorList>
    </citation>
    <scope>NUCLEOTIDE SEQUENCE [LARGE SCALE GENOMIC DNA]</scope>
</reference>
<comment type="caution">
    <text evidence="2">The sequence shown here is derived from an EMBL/GenBank/DDBJ whole genome shotgun (WGS) entry which is preliminary data.</text>
</comment>
<accession>A0A2M7R823</accession>
<organism evidence="2 3">
    <name type="scientific">Candidatus Nealsonbacteria bacterium CG_4_10_14_0_8_um_filter_37_14</name>
    <dbReference type="NCBI Taxonomy" id="1974684"/>
    <lineage>
        <taxon>Bacteria</taxon>
        <taxon>Candidatus Nealsoniibacteriota</taxon>
    </lineage>
</organism>
<sequence length="82" mass="9254">MCNQEHLKLVKNFSPRVAKKLNLNPLGKKGEGVKETQKETQKKETKKGVGVFYTLDQSGCLHFGQTPQDAQKKAAETNHQMR</sequence>
<dbReference type="EMBL" id="PFLW01000024">
    <property type="protein sequence ID" value="PIY89451.1"/>
    <property type="molecule type" value="Genomic_DNA"/>
</dbReference>
<gene>
    <name evidence="2" type="ORF">COY73_00920</name>
</gene>
<evidence type="ECO:0000313" key="2">
    <source>
        <dbReference type="EMBL" id="PIY89451.1"/>
    </source>
</evidence>
<evidence type="ECO:0000256" key="1">
    <source>
        <dbReference type="SAM" id="MobiDB-lite"/>
    </source>
</evidence>
<feature type="compositionally biased region" description="Basic and acidic residues" evidence="1">
    <location>
        <begin position="28"/>
        <end position="43"/>
    </location>
</feature>
<evidence type="ECO:0000313" key="3">
    <source>
        <dbReference type="Proteomes" id="UP000230767"/>
    </source>
</evidence>